<protein>
    <submittedName>
        <fullName evidence="3">Proliferating cell nuclear antigen</fullName>
    </submittedName>
</protein>
<evidence type="ECO:0000259" key="2">
    <source>
        <dbReference type="Pfam" id="PF00705"/>
    </source>
</evidence>
<keyword evidence="4" id="KW-1185">Reference proteome</keyword>
<organism evidence="3 4">
    <name type="scientific">Vigna unguiculata</name>
    <name type="common">Cowpea</name>
    <dbReference type="NCBI Taxonomy" id="3917"/>
    <lineage>
        <taxon>Eukaryota</taxon>
        <taxon>Viridiplantae</taxon>
        <taxon>Streptophyta</taxon>
        <taxon>Embryophyta</taxon>
        <taxon>Tracheophyta</taxon>
        <taxon>Spermatophyta</taxon>
        <taxon>Magnoliopsida</taxon>
        <taxon>eudicotyledons</taxon>
        <taxon>Gunneridae</taxon>
        <taxon>Pentapetalae</taxon>
        <taxon>rosids</taxon>
        <taxon>fabids</taxon>
        <taxon>Fabales</taxon>
        <taxon>Fabaceae</taxon>
        <taxon>Papilionoideae</taxon>
        <taxon>50 kb inversion clade</taxon>
        <taxon>NPAAA clade</taxon>
        <taxon>indigoferoid/millettioid clade</taxon>
        <taxon>Phaseoleae</taxon>
        <taxon>Vigna</taxon>
    </lineage>
</organism>
<dbReference type="Pfam" id="PF00705">
    <property type="entry name" value="PCNA_N"/>
    <property type="match status" value="1"/>
</dbReference>
<gene>
    <name evidence="3" type="ORF">DEO72_LG6g1680</name>
</gene>
<dbReference type="SUPFAM" id="SSF55979">
    <property type="entry name" value="DNA clamp"/>
    <property type="match status" value="1"/>
</dbReference>
<dbReference type="InterPro" id="IPR022648">
    <property type="entry name" value="Pr_cel_nuc_antig_N"/>
</dbReference>
<dbReference type="PANTHER" id="PTHR11352">
    <property type="entry name" value="PROLIFERATING CELL NUCLEAR ANTIGEN"/>
    <property type="match status" value="1"/>
</dbReference>
<dbReference type="GO" id="GO:0006275">
    <property type="term" value="P:regulation of DNA replication"/>
    <property type="evidence" value="ECO:0007669"/>
    <property type="project" value="InterPro"/>
</dbReference>
<sequence length="106" mass="12193">MLSNGATFDYSSARFSLEAIDFNHSKTVVLLLHARGFYHYLCHDNLYLGMDLHTMTNVLRCVNNDDSTTTEVDHHGDIVAFTFQDSVLDKISHFVLWLMDVERKPI</sequence>
<accession>A0A4D6M8F2</accession>
<dbReference type="PRINTS" id="PR00339">
    <property type="entry name" value="PCNACYCLIN"/>
</dbReference>
<reference evidence="3 4" key="1">
    <citation type="submission" date="2019-04" db="EMBL/GenBank/DDBJ databases">
        <title>An improved genome assembly and genetic linkage map for asparagus bean, Vigna unguiculata ssp. sesquipedialis.</title>
        <authorList>
            <person name="Xia Q."/>
            <person name="Zhang R."/>
            <person name="Dong Y."/>
        </authorList>
    </citation>
    <scope>NUCLEOTIDE SEQUENCE [LARGE SCALE GENOMIC DNA]</scope>
    <source>
        <tissue evidence="3">Leaf</tissue>
    </source>
</reference>
<dbReference type="Proteomes" id="UP000501690">
    <property type="component" value="Linkage Group LG6"/>
</dbReference>
<evidence type="ECO:0000313" key="3">
    <source>
        <dbReference type="EMBL" id="QCD96970.1"/>
    </source>
</evidence>
<dbReference type="GO" id="GO:0019985">
    <property type="term" value="P:translesion synthesis"/>
    <property type="evidence" value="ECO:0007669"/>
    <property type="project" value="TreeGrafter"/>
</dbReference>
<dbReference type="InterPro" id="IPR000730">
    <property type="entry name" value="Pr_cel_nuc_antig"/>
</dbReference>
<dbReference type="GO" id="GO:0006298">
    <property type="term" value="P:mismatch repair"/>
    <property type="evidence" value="ECO:0007669"/>
    <property type="project" value="TreeGrafter"/>
</dbReference>
<dbReference type="GO" id="GO:0003677">
    <property type="term" value="F:DNA binding"/>
    <property type="evidence" value="ECO:0007669"/>
    <property type="project" value="UniProtKB-KW"/>
</dbReference>
<dbReference type="GO" id="GO:0006272">
    <property type="term" value="P:leading strand elongation"/>
    <property type="evidence" value="ECO:0007669"/>
    <property type="project" value="TreeGrafter"/>
</dbReference>
<dbReference type="Gene3D" id="3.10.150.10">
    <property type="entry name" value="DNA Polymerase III, subunit A, domain 2"/>
    <property type="match status" value="1"/>
</dbReference>
<dbReference type="InterPro" id="IPR046938">
    <property type="entry name" value="DNA_clamp_sf"/>
</dbReference>
<evidence type="ECO:0000313" key="4">
    <source>
        <dbReference type="Proteomes" id="UP000501690"/>
    </source>
</evidence>
<keyword evidence="1" id="KW-0238">DNA-binding</keyword>
<proteinExistence type="predicted"/>
<name>A0A4D6M8F2_VIGUN</name>
<dbReference type="EMBL" id="CP039350">
    <property type="protein sequence ID" value="QCD96970.1"/>
    <property type="molecule type" value="Genomic_DNA"/>
</dbReference>
<dbReference type="AlphaFoldDB" id="A0A4D6M8F2"/>
<dbReference type="PANTHER" id="PTHR11352:SF0">
    <property type="entry name" value="PROLIFERATING CELL NUCLEAR ANTIGEN"/>
    <property type="match status" value="1"/>
</dbReference>
<dbReference type="GO" id="GO:0043626">
    <property type="term" value="C:PCNA complex"/>
    <property type="evidence" value="ECO:0007669"/>
    <property type="project" value="TreeGrafter"/>
</dbReference>
<dbReference type="GO" id="GO:0030337">
    <property type="term" value="F:DNA polymerase processivity factor activity"/>
    <property type="evidence" value="ECO:0007669"/>
    <property type="project" value="InterPro"/>
</dbReference>
<evidence type="ECO:0000256" key="1">
    <source>
        <dbReference type="ARBA" id="ARBA00023125"/>
    </source>
</evidence>
<feature type="domain" description="Proliferating cell nuclear antigen PCNA N-terminal" evidence="2">
    <location>
        <begin position="4"/>
        <end position="102"/>
    </location>
</feature>